<dbReference type="InParanoid" id="T0RVW5"/>
<evidence type="ECO:0000313" key="8">
    <source>
        <dbReference type="Proteomes" id="UP000030762"/>
    </source>
</evidence>
<dbReference type="GeneID" id="19946790"/>
<evidence type="ECO:0000256" key="4">
    <source>
        <dbReference type="ARBA" id="ARBA00022989"/>
    </source>
</evidence>
<keyword evidence="8" id="KW-1185">Reference proteome</keyword>
<dbReference type="SUPFAM" id="SSF103473">
    <property type="entry name" value="MFS general substrate transporter"/>
    <property type="match status" value="1"/>
</dbReference>
<reference evidence="7 8" key="1">
    <citation type="submission" date="2012-04" db="EMBL/GenBank/DDBJ databases">
        <title>The Genome Sequence of Saprolegnia declina VS20.</title>
        <authorList>
            <consortium name="The Broad Institute Genome Sequencing Platform"/>
            <person name="Russ C."/>
            <person name="Nusbaum C."/>
            <person name="Tyler B."/>
            <person name="van West P."/>
            <person name="Dieguez-Uribeondo J."/>
            <person name="de Bruijn I."/>
            <person name="Tripathy S."/>
            <person name="Jiang R."/>
            <person name="Young S.K."/>
            <person name="Zeng Q."/>
            <person name="Gargeya S."/>
            <person name="Fitzgerald M."/>
            <person name="Haas B."/>
            <person name="Abouelleil A."/>
            <person name="Alvarado L."/>
            <person name="Arachchi H.M."/>
            <person name="Berlin A."/>
            <person name="Chapman S.B."/>
            <person name="Goldberg J."/>
            <person name="Griggs A."/>
            <person name="Gujja S."/>
            <person name="Hansen M."/>
            <person name="Howarth C."/>
            <person name="Imamovic A."/>
            <person name="Larimer J."/>
            <person name="McCowen C."/>
            <person name="Montmayeur A."/>
            <person name="Murphy C."/>
            <person name="Neiman D."/>
            <person name="Pearson M."/>
            <person name="Priest M."/>
            <person name="Roberts A."/>
            <person name="Saif S."/>
            <person name="Shea T."/>
            <person name="Sisk P."/>
            <person name="Sykes S."/>
            <person name="Wortman J."/>
            <person name="Nusbaum C."/>
            <person name="Birren B."/>
        </authorList>
    </citation>
    <scope>NUCLEOTIDE SEQUENCE [LARGE SCALE GENOMIC DNA]</scope>
    <source>
        <strain evidence="7 8">VS20</strain>
    </source>
</reference>
<feature type="transmembrane region" description="Helical" evidence="6">
    <location>
        <begin position="270"/>
        <end position="292"/>
    </location>
</feature>
<gene>
    <name evidence="7" type="ORF">SDRG_06063</name>
</gene>
<organism evidence="7 8">
    <name type="scientific">Saprolegnia diclina (strain VS20)</name>
    <dbReference type="NCBI Taxonomy" id="1156394"/>
    <lineage>
        <taxon>Eukaryota</taxon>
        <taxon>Sar</taxon>
        <taxon>Stramenopiles</taxon>
        <taxon>Oomycota</taxon>
        <taxon>Saprolegniomycetes</taxon>
        <taxon>Saprolegniales</taxon>
        <taxon>Saprolegniaceae</taxon>
        <taxon>Saprolegnia</taxon>
    </lineage>
</organism>
<dbReference type="eggNOG" id="KOG1237">
    <property type="taxonomic scope" value="Eukaryota"/>
</dbReference>
<feature type="transmembrane region" description="Helical" evidence="6">
    <location>
        <begin position="85"/>
        <end position="106"/>
    </location>
</feature>
<evidence type="ECO:0000256" key="1">
    <source>
        <dbReference type="ARBA" id="ARBA00004141"/>
    </source>
</evidence>
<dbReference type="Pfam" id="PF00854">
    <property type="entry name" value="PTR2"/>
    <property type="match status" value="1"/>
</dbReference>
<dbReference type="EMBL" id="JH767147">
    <property type="protein sequence ID" value="EQC36623.1"/>
    <property type="molecule type" value="Genomic_DNA"/>
</dbReference>
<dbReference type="PANTHER" id="PTHR11654">
    <property type="entry name" value="OLIGOPEPTIDE TRANSPORTER-RELATED"/>
    <property type="match status" value="1"/>
</dbReference>
<dbReference type="GO" id="GO:0022857">
    <property type="term" value="F:transmembrane transporter activity"/>
    <property type="evidence" value="ECO:0007669"/>
    <property type="project" value="InterPro"/>
</dbReference>
<keyword evidence="3 6" id="KW-0812">Transmembrane</keyword>
<protein>
    <submittedName>
        <fullName evidence="7">Uncharacterized protein</fullName>
    </submittedName>
</protein>
<sequence length="401" mass="43099">MEERGQLLPAHRPTSAMWSVGAYVLLLELVDALTYYGISQGFKNFMQAKLGYSQVGASSLRSTWTSFCDIVPLASAYVADEHLGRFRAILLAGAWYVGGVCLLVIASHPVMLAEYNGVANVCFLMAIFLGIGLGNGGFDSNVVALGADQFTGDEDAQQRFFSYFYLSMNIGSTVSYGYLAYLCVHGLAPIVPPEAGYFATFAFCGVALVLALGAFLKQSHRLIHTPPTPGALTRTAALFAAPALAPIVWGLGCFWLSFVLNFAAVFVDNAAMASTLTCAAAGCIVMGMSLWLRNATDKKVLASACLQLDPALAMDLNQVLTILPFGVFQIVWNAVYDQLDANFQSVTQQCDLRWDPNSGRHGAQVPGAMLGVFDTLGVALWIPLLDHIVHMTPYQNGLGHP</sequence>
<keyword evidence="4 6" id="KW-1133">Transmembrane helix</keyword>
<evidence type="ECO:0000313" key="7">
    <source>
        <dbReference type="EMBL" id="EQC36623.1"/>
    </source>
</evidence>
<proteinExistence type="inferred from homology"/>
<dbReference type="GO" id="GO:0016020">
    <property type="term" value="C:membrane"/>
    <property type="evidence" value="ECO:0007669"/>
    <property type="project" value="UniProtKB-SubCell"/>
</dbReference>
<name>T0RVW5_SAPDV</name>
<dbReference type="RefSeq" id="XP_008610044.1">
    <property type="nucleotide sequence ID" value="XM_008611822.1"/>
</dbReference>
<feature type="transmembrane region" description="Helical" evidence="6">
    <location>
        <begin position="20"/>
        <end position="38"/>
    </location>
</feature>
<dbReference type="AlphaFoldDB" id="T0RVW5"/>
<dbReference type="InterPro" id="IPR000109">
    <property type="entry name" value="POT_fam"/>
</dbReference>
<evidence type="ECO:0000256" key="6">
    <source>
        <dbReference type="SAM" id="Phobius"/>
    </source>
</evidence>
<comment type="subcellular location">
    <subcellularLocation>
        <location evidence="1">Membrane</location>
        <topology evidence="1">Multi-pass membrane protein</topology>
    </subcellularLocation>
</comment>
<feature type="transmembrane region" description="Helical" evidence="6">
    <location>
        <begin position="118"/>
        <end position="138"/>
    </location>
</feature>
<dbReference type="Proteomes" id="UP000030762">
    <property type="component" value="Unassembled WGS sequence"/>
</dbReference>
<evidence type="ECO:0000256" key="3">
    <source>
        <dbReference type="ARBA" id="ARBA00022692"/>
    </source>
</evidence>
<dbReference type="VEuPathDB" id="FungiDB:SDRG_06063"/>
<comment type="similarity">
    <text evidence="2">Belongs to the major facilitator superfamily. Proton-dependent oligopeptide transporter (POT/PTR) (TC 2.A.17) family.</text>
</comment>
<dbReference type="Gene3D" id="1.20.1250.20">
    <property type="entry name" value="MFS general substrate transporter like domains"/>
    <property type="match status" value="1"/>
</dbReference>
<dbReference type="OrthoDB" id="63849at2759"/>
<dbReference type="InterPro" id="IPR036259">
    <property type="entry name" value="MFS_trans_sf"/>
</dbReference>
<feature type="transmembrane region" description="Helical" evidence="6">
    <location>
        <begin position="195"/>
        <end position="216"/>
    </location>
</feature>
<evidence type="ECO:0000256" key="5">
    <source>
        <dbReference type="ARBA" id="ARBA00023136"/>
    </source>
</evidence>
<evidence type="ECO:0000256" key="2">
    <source>
        <dbReference type="ARBA" id="ARBA00005982"/>
    </source>
</evidence>
<keyword evidence="5 6" id="KW-0472">Membrane</keyword>
<accession>T0RVW5</accession>
<feature type="transmembrane region" description="Helical" evidence="6">
    <location>
        <begin position="237"/>
        <end position="258"/>
    </location>
</feature>